<dbReference type="OrthoDB" id="809632at2759"/>
<name>A0A0C9UWH2_SPHS4</name>
<dbReference type="EMBL" id="KN837154">
    <property type="protein sequence ID" value="KIJ39214.1"/>
    <property type="molecule type" value="Genomic_DNA"/>
</dbReference>
<protein>
    <recommendedName>
        <fullName evidence="3">Oxidoreductase N-terminal domain-containing protein</fullName>
    </recommendedName>
</protein>
<dbReference type="Gene3D" id="3.90.180.10">
    <property type="entry name" value="Medium-chain alcohol dehydrogenases, catalytic domain"/>
    <property type="match status" value="1"/>
</dbReference>
<reference evidence="1 2" key="1">
    <citation type="submission" date="2014-06" db="EMBL/GenBank/DDBJ databases">
        <title>Evolutionary Origins and Diversification of the Mycorrhizal Mutualists.</title>
        <authorList>
            <consortium name="DOE Joint Genome Institute"/>
            <consortium name="Mycorrhizal Genomics Consortium"/>
            <person name="Kohler A."/>
            <person name="Kuo A."/>
            <person name="Nagy L.G."/>
            <person name="Floudas D."/>
            <person name="Copeland A."/>
            <person name="Barry K.W."/>
            <person name="Cichocki N."/>
            <person name="Veneault-Fourrey C."/>
            <person name="LaButti K."/>
            <person name="Lindquist E.A."/>
            <person name="Lipzen A."/>
            <person name="Lundell T."/>
            <person name="Morin E."/>
            <person name="Murat C."/>
            <person name="Riley R."/>
            <person name="Ohm R."/>
            <person name="Sun H."/>
            <person name="Tunlid A."/>
            <person name="Henrissat B."/>
            <person name="Grigoriev I.V."/>
            <person name="Hibbett D.S."/>
            <person name="Martin F."/>
        </authorList>
    </citation>
    <scope>NUCLEOTIDE SEQUENCE [LARGE SCALE GENOMIC DNA]</scope>
    <source>
        <strain evidence="1 2">SS14</strain>
    </source>
</reference>
<dbReference type="AlphaFoldDB" id="A0A0C9UWH2"/>
<gene>
    <name evidence="1" type="ORF">M422DRAFT_175497</name>
</gene>
<keyword evidence="2" id="KW-1185">Reference proteome</keyword>
<dbReference type="HOGENOM" id="CLU_3093257_0_0_1"/>
<dbReference type="Proteomes" id="UP000054279">
    <property type="component" value="Unassembled WGS sequence"/>
</dbReference>
<sequence length="52" mass="5878">IYDTKEKLDLDNTPLDGGVLIKALYISVDPYQRNKMREPGSPGVQNYYVSSD</sequence>
<dbReference type="SUPFAM" id="SSF50129">
    <property type="entry name" value="GroES-like"/>
    <property type="match status" value="1"/>
</dbReference>
<evidence type="ECO:0008006" key="3">
    <source>
        <dbReference type="Google" id="ProtNLM"/>
    </source>
</evidence>
<evidence type="ECO:0000313" key="2">
    <source>
        <dbReference type="Proteomes" id="UP000054279"/>
    </source>
</evidence>
<evidence type="ECO:0000313" key="1">
    <source>
        <dbReference type="EMBL" id="KIJ39214.1"/>
    </source>
</evidence>
<organism evidence="1 2">
    <name type="scientific">Sphaerobolus stellatus (strain SS14)</name>
    <dbReference type="NCBI Taxonomy" id="990650"/>
    <lineage>
        <taxon>Eukaryota</taxon>
        <taxon>Fungi</taxon>
        <taxon>Dikarya</taxon>
        <taxon>Basidiomycota</taxon>
        <taxon>Agaricomycotina</taxon>
        <taxon>Agaricomycetes</taxon>
        <taxon>Phallomycetidae</taxon>
        <taxon>Geastrales</taxon>
        <taxon>Sphaerobolaceae</taxon>
        <taxon>Sphaerobolus</taxon>
    </lineage>
</organism>
<feature type="non-terminal residue" evidence="1">
    <location>
        <position position="1"/>
    </location>
</feature>
<dbReference type="InterPro" id="IPR011032">
    <property type="entry name" value="GroES-like_sf"/>
</dbReference>
<accession>A0A0C9UWH2</accession>
<proteinExistence type="predicted"/>